<dbReference type="Pfam" id="PF01556">
    <property type="entry name" value="DnaJ_C"/>
    <property type="match status" value="1"/>
</dbReference>
<keyword evidence="9" id="KW-0862">Zinc</keyword>
<evidence type="ECO:0000256" key="3">
    <source>
        <dbReference type="ARBA" id="ARBA00011738"/>
    </source>
</evidence>
<dbReference type="InterPro" id="IPR001623">
    <property type="entry name" value="DnaJ_domain"/>
</dbReference>
<dbReference type="GO" id="GO:0051082">
    <property type="term" value="F:unfolded protein binding"/>
    <property type="evidence" value="ECO:0007669"/>
    <property type="project" value="InterPro"/>
</dbReference>
<evidence type="ECO:0000256" key="9">
    <source>
        <dbReference type="ARBA" id="ARBA00022833"/>
    </source>
</evidence>
<dbReference type="CDD" id="cd10747">
    <property type="entry name" value="DnaJ_C"/>
    <property type="match status" value="1"/>
</dbReference>
<dbReference type="GO" id="GO:0008270">
    <property type="term" value="F:zinc ion binding"/>
    <property type="evidence" value="ECO:0007669"/>
    <property type="project" value="UniProtKB-KW"/>
</dbReference>
<dbReference type="Gene3D" id="2.60.260.20">
    <property type="entry name" value="Urease metallochaperone UreE, N-terminal domain"/>
    <property type="match status" value="2"/>
</dbReference>
<evidence type="ECO:0000256" key="5">
    <source>
        <dbReference type="ARBA" id="ARBA00022705"/>
    </source>
</evidence>
<dbReference type="GO" id="GO:0042026">
    <property type="term" value="P:protein refolding"/>
    <property type="evidence" value="ECO:0007669"/>
    <property type="project" value="TreeGrafter"/>
</dbReference>
<gene>
    <name evidence="14" type="ORF">METZ01_LOCUS35842</name>
</gene>
<comment type="subcellular location">
    <subcellularLocation>
        <location evidence="2">Cytoplasm</location>
    </subcellularLocation>
</comment>
<dbReference type="PANTHER" id="PTHR43096">
    <property type="entry name" value="DNAJ HOMOLOG 1, MITOCHONDRIAL-RELATED"/>
    <property type="match status" value="1"/>
</dbReference>
<evidence type="ECO:0000256" key="8">
    <source>
        <dbReference type="ARBA" id="ARBA00022771"/>
    </source>
</evidence>
<dbReference type="CDD" id="cd06257">
    <property type="entry name" value="DnaJ"/>
    <property type="match status" value="1"/>
</dbReference>
<keyword evidence="11" id="KW-0143">Chaperone</keyword>
<dbReference type="InterPro" id="IPR018253">
    <property type="entry name" value="DnaJ_domain_CS"/>
</dbReference>
<dbReference type="FunFam" id="2.60.260.20:FF:000004">
    <property type="entry name" value="Molecular chaperone DnaJ"/>
    <property type="match status" value="1"/>
</dbReference>
<dbReference type="EMBL" id="UINC01001530">
    <property type="protein sequence ID" value="SUZ82988.1"/>
    <property type="molecule type" value="Genomic_DNA"/>
</dbReference>
<comment type="cofactor">
    <cofactor evidence="1">
        <name>Zn(2+)</name>
        <dbReference type="ChEBI" id="CHEBI:29105"/>
    </cofactor>
</comment>
<dbReference type="AlphaFoldDB" id="A0A381QWL6"/>
<evidence type="ECO:0000313" key="14">
    <source>
        <dbReference type="EMBL" id="SUZ82988.1"/>
    </source>
</evidence>
<evidence type="ECO:0000256" key="1">
    <source>
        <dbReference type="ARBA" id="ARBA00001947"/>
    </source>
</evidence>
<dbReference type="InterPro" id="IPR012724">
    <property type="entry name" value="DnaJ"/>
</dbReference>
<reference evidence="14" key="1">
    <citation type="submission" date="2018-05" db="EMBL/GenBank/DDBJ databases">
        <authorList>
            <person name="Lanie J.A."/>
            <person name="Ng W.-L."/>
            <person name="Kazmierczak K.M."/>
            <person name="Andrzejewski T.M."/>
            <person name="Davidsen T.M."/>
            <person name="Wayne K.J."/>
            <person name="Tettelin H."/>
            <person name="Glass J.I."/>
            <person name="Rusch D."/>
            <person name="Podicherti R."/>
            <person name="Tsui H.-C.T."/>
            <person name="Winkler M.E."/>
        </authorList>
    </citation>
    <scope>NUCLEOTIDE SEQUENCE</scope>
</reference>
<dbReference type="PRINTS" id="PR00625">
    <property type="entry name" value="JDOMAIN"/>
</dbReference>
<dbReference type="NCBIfam" id="TIGR02349">
    <property type="entry name" value="DnaJ_bact"/>
    <property type="match status" value="1"/>
</dbReference>
<dbReference type="Gene3D" id="1.10.287.110">
    <property type="entry name" value="DnaJ domain"/>
    <property type="match status" value="1"/>
</dbReference>
<dbReference type="SUPFAM" id="SSF49493">
    <property type="entry name" value="HSP40/DnaJ peptide-binding domain"/>
    <property type="match status" value="2"/>
</dbReference>
<organism evidence="14">
    <name type="scientific">marine metagenome</name>
    <dbReference type="NCBI Taxonomy" id="408172"/>
    <lineage>
        <taxon>unclassified sequences</taxon>
        <taxon>metagenomes</taxon>
        <taxon>ecological metagenomes</taxon>
    </lineage>
</organism>
<feature type="domain" description="CR-type" evidence="13">
    <location>
        <begin position="134"/>
        <end position="212"/>
    </location>
</feature>
<evidence type="ECO:0000259" key="12">
    <source>
        <dbReference type="PROSITE" id="PS50076"/>
    </source>
</evidence>
<dbReference type="FunFam" id="1.10.287.110:FF:000034">
    <property type="entry name" value="Chaperone protein DnaJ"/>
    <property type="match status" value="1"/>
</dbReference>
<accession>A0A381QWL6</accession>
<keyword evidence="4" id="KW-0963">Cytoplasm</keyword>
<dbReference type="GO" id="GO:0006260">
    <property type="term" value="P:DNA replication"/>
    <property type="evidence" value="ECO:0007669"/>
    <property type="project" value="UniProtKB-KW"/>
</dbReference>
<protein>
    <recommendedName>
        <fullName evidence="15">J domain-containing protein</fullName>
    </recommendedName>
</protein>
<dbReference type="SUPFAM" id="SSF46565">
    <property type="entry name" value="Chaperone J-domain"/>
    <property type="match status" value="1"/>
</dbReference>
<dbReference type="NCBIfam" id="NF008035">
    <property type="entry name" value="PRK10767.1"/>
    <property type="match status" value="1"/>
</dbReference>
<dbReference type="GO" id="GO:0009408">
    <property type="term" value="P:response to heat"/>
    <property type="evidence" value="ECO:0007669"/>
    <property type="project" value="InterPro"/>
</dbReference>
<dbReference type="InterPro" id="IPR001305">
    <property type="entry name" value="HSP_DnaJ_Cys-rich_dom"/>
</dbReference>
<keyword evidence="8" id="KW-0863">Zinc-finger</keyword>
<dbReference type="InterPro" id="IPR036869">
    <property type="entry name" value="J_dom_sf"/>
</dbReference>
<evidence type="ECO:0000256" key="4">
    <source>
        <dbReference type="ARBA" id="ARBA00022490"/>
    </source>
</evidence>
<dbReference type="Gene3D" id="2.10.230.10">
    <property type="entry name" value="Heat shock protein DnaJ, cysteine-rich domain"/>
    <property type="match status" value="1"/>
</dbReference>
<dbReference type="GO" id="GO:0005737">
    <property type="term" value="C:cytoplasm"/>
    <property type="evidence" value="ECO:0007669"/>
    <property type="project" value="UniProtKB-SubCell"/>
</dbReference>
<dbReference type="GO" id="GO:0005524">
    <property type="term" value="F:ATP binding"/>
    <property type="evidence" value="ECO:0007669"/>
    <property type="project" value="InterPro"/>
</dbReference>
<sequence>MAKRDYYEVLGVPRNASKEDLKKAYRKVAMKYHPDRNQGDNHAEDKFKEASEAFEVLGDQEKRSRYDQFGHAAEGMGSGMGGFGGAGGSGFGDVFGDIFSEFFSGSGGSSTGRGERGSDLQYNMEISFDEAVFGSSKEIDVPRMETCDSCSGLGAESEKDIKICGSCGGTGQQRVQQGFFSVATTCSSCGGRGKTISNPCKTCHGRTRVSKTKRIRVNIPAGVATGSRIKLTGEGEHGANGGSSGDLYIVLRVKDHSLFERDGADIFCEVPISFSQATLGTDLEVPTLEGQARLKIPAGTQTHKIFRLKNQGIAHLRGGGRGDLHVRVVVETPSKLTAKQKELLKEFDDCCEEESNPIREKFVETIKNLFS</sequence>
<evidence type="ECO:0000256" key="11">
    <source>
        <dbReference type="ARBA" id="ARBA00023186"/>
    </source>
</evidence>
<dbReference type="FunFam" id="2.10.230.10:FF:000002">
    <property type="entry name" value="Molecular chaperone DnaJ"/>
    <property type="match status" value="1"/>
</dbReference>
<proteinExistence type="inferred from homology"/>
<keyword evidence="7" id="KW-0677">Repeat</keyword>
<feature type="domain" description="J" evidence="12">
    <location>
        <begin position="5"/>
        <end position="70"/>
    </location>
</feature>
<evidence type="ECO:0000256" key="10">
    <source>
        <dbReference type="ARBA" id="ARBA00023016"/>
    </source>
</evidence>
<evidence type="ECO:0000256" key="6">
    <source>
        <dbReference type="ARBA" id="ARBA00022723"/>
    </source>
</evidence>
<dbReference type="HAMAP" id="MF_01152">
    <property type="entry name" value="DnaJ"/>
    <property type="match status" value="1"/>
</dbReference>
<dbReference type="SUPFAM" id="SSF57938">
    <property type="entry name" value="DnaJ/Hsp40 cysteine-rich domain"/>
    <property type="match status" value="1"/>
</dbReference>
<dbReference type="SMART" id="SM00271">
    <property type="entry name" value="DnaJ"/>
    <property type="match status" value="1"/>
</dbReference>
<name>A0A381QWL6_9ZZZZ</name>
<dbReference type="Pfam" id="PF00226">
    <property type="entry name" value="DnaJ"/>
    <property type="match status" value="1"/>
</dbReference>
<keyword evidence="5" id="KW-0235">DNA replication</keyword>
<dbReference type="Pfam" id="PF00684">
    <property type="entry name" value="DnaJ_CXXCXGXG"/>
    <property type="match status" value="1"/>
</dbReference>
<evidence type="ECO:0000256" key="7">
    <source>
        <dbReference type="ARBA" id="ARBA00022737"/>
    </source>
</evidence>
<dbReference type="GO" id="GO:0031072">
    <property type="term" value="F:heat shock protein binding"/>
    <property type="evidence" value="ECO:0007669"/>
    <property type="project" value="InterPro"/>
</dbReference>
<evidence type="ECO:0000256" key="2">
    <source>
        <dbReference type="ARBA" id="ARBA00004496"/>
    </source>
</evidence>
<evidence type="ECO:0000259" key="13">
    <source>
        <dbReference type="PROSITE" id="PS51188"/>
    </source>
</evidence>
<dbReference type="PROSITE" id="PS50076">
    <property type="entry name" value="DNAJ_2"/>
    <property type="match status" value="1"/>
</dbReference>
<keyword evidence="10" id="KW-0346">Stress response</keyword>
<keyword evidence="6" id="KW-0479">Metal-binding</keyword>
<dbReference type="PROSITE" id="PS51188">
    <property type="entry name" value="ZF_CR"/>
    <property type="match status" value="1"/>
</dbReference>
<dbReference type="CDD" id="cd10719">
    <property type="entry name" value="DnaJ_zf"/>
    <property type="match status" value="1"/>
</dbReference>
<comment type="subunit">
    <text evidence="3">Homodimer.</text>
</comment>
<dbReference type="InterPro" id="IPR002939">
    <property type="entry name" value="DnaJ_C"/>
</dbReference>
<dbReference type="PANTHER" id="PTHR43096:SF48">
    <property type="entry name" value="CHAPERONE PROTEIN DNAJ"/>
    <property type="match status" value="1"/>
</dbReference>
<evidence type="ECO:0008006" key="15">
    <source>
        <dbReference type="Google" id="ProtNLM"/>
    </source>
</evidence>
<dbReference type="InterPro" id="IPR036410">
    <property type="entry name" value="HSP_DnaJ_Cys-rich_dom_sf"/>
</dbReference>
<dbReference type="InterPro" id="IPR008971">
    <property type="entry name" value="HSP40/DnaJ_pept-bd"/>
</dbReference>
<dbReference type="PROSITE" id="PS00636">
    <property type="entry name" value="DNAJ_1"/>
    <property type="match status" value="1"/>
</dbReference>